<name>A0AAV1ZDE8_9ARAC</name>
<dbReference type="AlphaFoldDB" id="A0AAV1ZDE8"/>
<protein>
    <submittedName>
        <fullName evidence="1">Uncharacterized protein</fullName>
    </submittedName>
</protein>
<keyword evidence="2" id="KW-1185">Reference proteome</keyword>
<evidence type="ECO:0000313" key="2">
    <source>
        <dbReference type="Proteomes" id="UP001497382"/>
    </source>
</evidence>
<proteinExistence type="predicted"/>
<accession>A0AAV1ZDE8</accession>
<dbReference type="Proteomes" id="UP001497382">
    <property type="component" value="Unassembled WGS sequence"/>
</dbReference>
<organism evidence="1 2">
    <name type="scientific">Larinioides sclopetarius</name>
    <dbReference type="NCBI Taxonomy" id="280406"/>
    <lineage>
        <taxon>Eukaryota</taxon>
        <taxon>Metazoa</taxon>
        <taxon>Ecdysozoa</taxon>
        <taxon>Arthropoda</taxon>
        <taxon>Chelicerata</taxon>
        <taxon>Arachnida</taxon>
        <taxon>Araneae</taxon>
        <taxon>Araneomorphae</taxon>
        <taxon>Entelegynae</taxon>
        <taxon>Araneoidea</taxon>
        <taxon>Araneidae</taxon>
        <taxon>Larinioides</taxon>
    </lineage>
</organism>
<evidence type="ECO:0000313" key="1">
    <source>
        <dbReference type="EMBL" id="CAL1268376.1"/>
    </source>
</evidence>
<reference evidence="1 2" key="1">
    <citation type="submission" date="2024-04" db="EMBL/GenBank/DDBJ databases">
        <authorList>
            <person name="Rising A."/>
            <person name="Reimegard J."/>
            <person name="Sonavane S."/>
            <person name="Akerstrom W."/>
            <person name="Nylinder S."/>
            <person name="Hedman E."/>
            <person name="Kallberg Y."/>
        </authorList>
    </citation>
    <scope>NUCLEOTIDE SEQUENCE [LARGE SCALE GENOMIC DNA]</scope>
</reference>
<sequence length="86" mass="10214">MEKGVLHFYRARVRGRTCKRCNVIADAYFVVVSPRCELERIILARFIPDAEIKFAGVVGYRQWKLVFWGLGWWRRCYLLAQTVPYT</sequence>
<gene>
    <name evidence="1" type="ORF">LARSCL_LOCUS4136</name>
</gene>
<comment type="caution">
    <text evidence="1">The sequence shown here is derived from an EMBL/GenBank/DDBJ whole genome shotgun (WGS) entry which is preliminary data.</text>
</comment>
<dbReference type="EMBL" id="CAXIEN010000033">
    <property type="protein sequence ID" value="CAL1268376.1"/>
    <property type="molecule type" value="Genomic_DNA"/>
</dbReference>